<gene>
    <name evidence="4" type="ORF">E4656_03530</name>
</gene>
<evidence type="ECO:0000313" key="5">
    <source>
        <dbReference type="Proteomes" id="UP000297475"/>
    </source>
</evidence>
<dbReference type="OrthoDB" id="9790355at2"/>
<dbReference type="InterPro" id="IPR051257">
    <property type="entry name" value="Diverse_CBS-Domain"/>
</dbReference>
<dbReference type="SMART" id="SM00116">
    <property type="entry name" value="CBS"/>
    <property type="match status" value="2"/>
</dbReference>
<keyword evidence="1 2" id="KW-0129">CBS domain</keyword>
<organism evidence="4 5">
    <name type="scientific">Natronospirillum operosum</name>
    <dbReference type="NCBI Taxonomy" id="2759953"/>
    <lineage>
        <taxon>Bacteria</taxon>
        <taxon>Pseudomonadati</taxon>
        <taxon>Pseudomonadota</taxon>
        <taxon>Gammaproteobacteria</taxon>
        <taxon>Oceanospirillales</taxon>
        <taxon>Natronospirillaceae</taxon>
        <taxon>Natronospirillum</taxon>
    </lineage>
</organism>
<dbReference type="Gene3D" id="3.10.580.10">
    <property type="entry name" value="CBS-domain"/>
    <property type="match status" value="1"/>
</dbReference>
<keyword evidence="5" id="KW-1185">Reference proteome</keyword>
<proteinExistence type="predicted"/>
<dbReference type="InterPro" id="IPR046342">
    <property type="entry name" value="CBS_dom_sf"/>
</dbReference>
<comment type="caution">
    <text evidence="4">The sequence shown here is derived from an EMBL/GenBank/DDBJ whole genome shotgun (WGS) entry which is preliminary data.</text>
</comment>
<dbReference type="Pfam" id="PF00571">
    <property type="entry name" value="CBS"/>
    <property type="match status" value="2"/>
</dbReference>
<evidence type="ECO:0000259" key="3">
    <source>
        <dbReference type="PROSITE" id="PS51371"/>
    </source>
</evidence>
<dbReference type="InterPro" id="IPR044729">
    <property type="entry name" value="CBS_bac"/>
</dbReference>
<dbReference type="PANTHER" id="PTHR43080">
    <property type="entry name" value="CBS DOMAIN-CONTAINING PROTEIN CBSX3, MITOCHONDRIAL"/>
    <property type="match status" value="1"/>
</dbReference>
<dbReference type="AlphaFoldDB" id="A0A4Z0WJ40"/>
<dbReference type="PROSITE" id="PS51371">
    <property type="entry name" value="CBS"/>
    <property type="match status" value="2"/>
</dbReference>
<dbReference type="Proteomes" id="UP000297475">
    <property type="component" value="Unassembled WGS sequence"/>
</dbReference>
<dbReference type="CDD" id="cd04629">
    <property type="entry name" value="CBS_pair_bac"/>
    <property type="match status" value="1"/>
</dbReference>
<dbReference type="SUPFAM" id="SSF54631">
    <property type="entry name" value="CBS-domain pair"/>
    <property type="match status" value="1"/>
</dbReference>
<protein>
    <submittedName>
        <fullName evidence="4">CBS domain-containing protein</fullName>
    </submittedName>
</protein>
<evidence type="ECO:0000313" key="4">
    <source>
        <dbReference type="EMBL" id="TGG95503.1"/>
    </source>
</evidence>
<evidence type="ECO:0000256" key="1">
    <source>
        <dbReference type="ARBA" id="ARBA00023122"/>
    </source>
</evidence>
<sequence>MIKTDEKTVADYMVHSTTTIHCEATVSEAVRLLIKIGLPGCAVVDDTRKVIGFVSEQDCLRHMLENRYHRAETKQVKDVMSTPVLSVDPGMDIVELAQMMSGPKPKIYPVIERGKLLGEIRRNDVLRALFEAR</sequence>
<reference evidence="4 5" key="1">
    <citation type="submission" date="2019-04" db="EMBL/GenBank/DDBJ databases">
        <title>Natronospirillum operosus gen. nov., sp. nov., a haloalkaliphilic satellite isolated from decaying biomass of laboratory culture of cyanobacterium Geitlerinema sp. and proposal of Natronospirillaceae fam. nov. and Saccharospirillaceae fam. nov.</title>
        <authorList>
            <person name="Kevbrin V."/>
            <person name="Boltyanskaya Y."/>
            <person name="Koziaeva V."/>
            <person name="Grouzdev D.S."/>
            <person name="Park M."/>
            <person name="Cho J."/>
        </authorList>
    </citation>
    <scope>NUCLEOTIDE SEQUENCE [LARGE SCALE GENOMIC DNA]</scope>
    <source>
        <strain evidence="4 5">G-116</strain>
    </source>
</reference>
<dbReference type="RefSeq" id="WP_135481225.1">
    <property type="nucleotide sequence ID" value="NZ_SRMF01000001.1"/>
</dbReference>
<accession>A0A4Z0WJ40</accession>
<dbReference type="PANTHER" id="PTHR43080:SF2">
    <property type="entry name" value="CBS DOMAIN-CONTAINING PROTEIN"/>
    <property type="match status" value="1"/>
</dbReference>
<feature type="domain" description="CBS" evidence="3">
    <location>
        <begin position="80"/>
        <end position="133"/>
    </location>
</feature>
<dbReference type="InterPro" id="IPR000644">
    <property type="entry name" value="CBS_dom"/>
</dbReference>
<dbReference type="EMBL" id="SRMF01000001">
    <property type="protein sequence ID" value="TGG95503.1"/>
    <property type="molecule type" value="Genomic_DNA"/>
</dbReference>
<feature type="domain" description="CBS" evidence="3">
    <location>
        <begin position="13"/>
        <end position="72"/>
    </location>
</feature>
<name>A0A4Z0WJ40_9GAMM</name>
<evidence type="ECO:0000256" key="2">
    <source>
        <dbReference type="PROSITE-ProRule" id="PRU00703"/>
    </source>
</evidence>